<feature type="domain" description="Notch ligand N-terminal" evidence="13">
    <location>
        <begin position="27"/>
        <end position="182"/>
    </location>
</feature>
<dbReference type="SUPFAM" id="SSF46785">
    <property type="entry name" value="Winged helix' DNA-binding domain"/>
    <property type="match status" value="1"/>
</dbReference>
<feature type="region of interest" description="Disordered" evidence="10">
    <location>
        <begin position="267"/>
        <end position="349"/>
    </location>
</feature>
<keyword evidence="5" id="KW-0689">Ribosomal protein</keyword>
<dbReference type="Proteomes" id="UP000749559">
    <property type="component" value="Unassembled WGS sequence"/>
</dbReference>
<evidence type="ECO:0000256" key="7">
    <source>
        <dbReference type="ARBA" id="ARBA00023274"/>
    </source>
</evidence>
<dbReference type="InterPro" id="IPR011651">
    <property type="entry name" value="Notch_ligand_N"/>
</dbReference>
<dbReference type="OrthoDB" id="428974at2759"/>
<evidence type="ECO:0000256" key="8">
    <source>
        <dbReference type="ARBA" id="ARBA00035143"/>
    </source>
</evidence>
<dbReference type="GO" id="GO:0003735">
    <property type="term" value="F:structural constituent of ribosome"/>
    <property type="evidence" value="ECO:0007669"/>
    <property type="project" value="InterPro"/>
</dbReference>
<keyword evidence="2" id="KW-0245">EGF-like domain</keyword>
<evidence type="ECO:0000256" key="4">
    <source>
        <dbReference type="ARBA" id="ARBA00022737"/>
    </source>
</evidence>
<name>A0A8J1TWM0_OWEFU</name>
<dbReference type="GO" id="GO:0022627">
    <property type="term" value="C:cytosolic small ribosomal subunit"/>
    <property type="evidence" value="ECO:0007669"/>
    <property type="project" value="TreeGrafter"/>
</dbReference>
<dbReference type="EMBL" id="CAIIXF020000010">
    <property type="protein sequence ID" value="CAH1796410.1"/>
    <property type="molecule type" value="Genomic_DNA"/>
</dbReference>
<keyword evidence="6 11" id="KW-1133">Transmembrane helix</keyword>
<comment type="similarity">
    <text evidence="1">Belongs to the eukaryotic ribosomal protein eS19 family.</text>
</comment>
<evidence type="ECO:0000256" key="12">
    <source>
        <dbReference type="SAM" id="SignalP"/>
    </source>
</evidence>
<keyword evidence="11" id="KW-0472">Membrane</keyword>
<evidence type="ECO:0000256" key="3">
    <source>
        <dbReference type="ARBA" id="ARBA00022692"/>
    </source>
</evidence>
<evidence type="ECO:0000256" key="10">
    <source>
        <dbReference type="SAM" id="MobiDB-lite"/>
    </source>
</evidence>
<feature type="transmembrane region" description="Helical" evidence="11">
    <location>
        <begin position="201"/>
        <end position="222"/>
    </location>
</feature>
<dbReference type="Gene3D" id="1.10.10.10">
    <property type="entry name" value="Winged helix-like DNA-binding domain superfamily/Winged helix DNA-binding domain"/>
    <property type="match status" value="1"/>
</dbReference>
<dbReference type="GO" id="GO:0007219">
    <property type="term" value="P:Notch signaling pathway"/>
    <property type="evidence" value="ECO:0007669"/>
    <property type="project" value="InterPro"/>
</dbReference>
<dbReference type="Gene3D" id="2.60.40.3510">
    <property type="match status" value="1"/>
</dbReference>
<evidence type="ECO:0000313" key="14">
    <source>
        <dbReference type="EMBL" id="CAH1796410.1"/>
    </source>
</evidence>
<accession>A0A8J1TWM0</accession>
<dbReference type="GO" id="GO:0000028">
    <property type="term" value="P:ribosomal small subunit assembly"/>
    <property type="evidence" value="ECO:0007669"/>
    <property type="project" value="TreeGrafter"/>
</dbReference>
<protein>
    <recommendedName>
        <fullName evidence="8">Small ribosomal subunit protein eS19</fullName>
    </recommendedName>
    <alternativeName>
        <fullName evidence="9">40S ribosomal protein S19</fullName>
    </alternativeName>
</protein>
<evidence type="ECO:0000256" key="5">
    <source>
        <dbReference type="ARBA" id="ARBA00022980"/>
    </source>
</evidence>
<dbReference type="PANTHER" id="PTHR11710">
    <property type="entry name" value="40S RIBOSOMAL PROTEIN S19"/>
    <property type="match status" value="1"/>
</dbReference>
<dbReference type="FunFam" id="1.10.10.10:FF:000118">
    <property type="entry name" value="40S ribosomal protein S19"/>
    <property type="match status" value="1"/>
</dbReference>
<organism evidence="14 15">
    <name type="scientific">Owenia fusiformis</name>
    <name type="common">Polychaete worm</name>
    <dbReference type="NCBI Taxonomy" id="6347"/>
    <lineage>
        <taxon>Eukaryota</taxon>
        <taxon>Metazoa</taxon>
        <taxon>Spiralia</taxon>
        <taxon>Lophotrochozoa</taxon>
        <taxon>Annelida</taxon>
        <taxon>Polychaeta</taxon>
        <taxon>Sedentaria</taxon>
        <taxon>Canalipalpata</taxon>
        <taxon>Sabellida</taxon>
        <taxon>Oweniida</taxon>
        <taxon>Oweniidae</taxon>
        <taxon>Owenia</taxon>
    </lineage>
</organism>
<dbReference type="GO" id="GO:0016020">
    <property type="term" value="C:membrane"/>
    <property type="evidence" value="ECO:0007669"/>
    <property type="project" value="UniProtKB-SubCell"/>
</dbReference>
<feature type="region of interest" description="Disordered" evidence="10">
    <location>
        <begin position="362"/>
        <end position="388"/>
    </location>
</feature>
<keyword evidence="12" id="KW-0732">Signal</keyword>
<feature type="compositionally biased region" description="Polar residues" evidence="10">
    <location>
        <begin position="306"/>
        <end position="315"/>
    </location>
</feature>
<feature type="compositionally biased region" description="Low complexity" evidence="10">
    <location>
        <begin position="319"/>
        <end position="328"/>
    </location>
</feature>
<feature type="chain" id="PRO_5043893648" description="Small ribosomal subunit protein eS19" evidence="12">
    <location>
        <begin position="25"/>
        <end position="591"/>
    </location>
</feature>
<dbReference type="PROSITE" id="PS00628">
    <property type="entry name" value="RIBOSOMAL_S19E"/>
    <property type="match status" value="1"/>
</dbReference>
<sequence>MELRLMERCLQFLLLSQVVALALAGVKFEARMLYYQNPSGQGANGLCCDSVDFFNCGILSKCDPFFIFCFDDAYSSKEMSKCPYGRYETDYYQHRNSITFGDMMNGVKNPMILSIGHWKDSIRLKVQVIDDDSHHSNHDNIDFLYHRITADPESSSETATWKTVKTTGTTKSRTALTFKYRVYWESSGDSSALGSVGTSSVIGIVVAGIVLVILGVIIYIICRVNQYRSRNRNYYHEPDSFTNTTTHVTNDNELVVQYTAIPAPLPDFHAEVGESPPSYDATVAADSIPPPPSYTEATSKDKNIPNGANVNTAAPVSTLEPEPSSLESNTPVNEQNPEQMQGSSSDLTTETLPSIRSVGVPIENPQPESMGAAFSTSPSPKGAMPQESRTHIDGACGGVGPDPIVVTEDKPDNDWIAEKENRINETKQDSLDLNLANISKMPGYSVKDVDQHQFVKAYAAFLKKSGKMKVPDWIDIVKNGRFAELAPYDEDWYYIRAASMARHLYIRAPCGVGAFTTVYGARKRNGTAPSHFCKSSGSVSRKVLQSLEGLKLVEKHPSGGRRLTSSGRRDLDRIAAQIASKSKSQPAAAAQ</sequence>
<evidence type="ECO:0000259" key="13">
    <source>
        <dbReference type="Pfam" id="PF07657"/>
    </source>
</evidence>
<gene>
    <name evidence="14" type="ORF">OFUS_LOCUS20823</name>
</gene>
<feature type="compositionally biased region" description="Polar residues" evidence="10">
    <location>
        <begin position="329"/>
        <end position="349"/>
    </location>
</feature>
<keyword evidence="15" id="KW-1185">Reference proteome</keyword>
<keyword evidence="7" id="KW-0687">Ribonucleoprotein</keyword>
<dbReference type="InterPro" id="IPR036388">
    <property type="entry name" value="WH-like_DNA-bd_sf"/>
</dbReference>
<feature type="signal peptide" evidence="12">
    <location>
        <begin position="1"/>
        <end position="24"/>
    </location>
</feature>
<evidence type="ECO:0000256" key="11">
    <source>
        <dbReference type="SAM" id="Phobius"/>
    </source>
</evidence>
<proteinExistence type="inferred from homology"/>
<evidence type="ECO:0000256" key="6">
    <source>
        <dbReference type="ARBA" id="ARBA00022989"/>
    </source>
</evidence>
<dbReference type="Pfam" id="PF07657">
    <property type="entry name" value="MNNL"/>
    <property type="match status" value="1"/>
</dbReference>
<dbReference type="GO" id="GO:0006412">
    <property type="term" value="P:translation"/>
    <property type="evidence" value="ECO:0007669"/>
    <property type="project" value="InterPro"/>
</dbReference>
<dbReference type="InterPro" id="IPR018277">
    <property type="entry name" value="Ribosomal_eS19_CS"/>
</dbReference>
<evidence type="ECO:0000256" key="9">
    <source>
        <dbReference type="ARBA" id="ARBA00035466"/>
    </source>
</evidence>
<evidence type="ECO:0000256" key="2">
    <source>
        <dbReference type="ARBA" id="ARBA00022536"/>
    </source>
</evidence>
<dbReference type="InterPro" id="IPR001266">
    <property type="entry name" value="Ribosomal_eS19"/>
</dbReference>
<keyword evidence="4" id="KW-0677">Repeat</keyword>
<dbReference type="GO" id="GO:0003723">
    <property type="term" value="F:RNA binding"/>
    <property type="evidence" value="ECO:0007669"/>
    <property type="project" value="TreeGrafter"/>
</dbReference>
<dbReference type="AlphaFoldDB" id="A0A8J1TWM0"/>
<keyword evidence="3 11" id="KW-0812">Transmembrane</keyword>
<dbReference type="Pfam" id="PF01090">
    <property type="entry name" value="Ribosomal_S19e"/>
    <property type="match status" value="1"/>
</dbReference>
<evidence type="ECO:0000256" key="1">
    <source>
        <dbReference type="ARBA" id="ARBA00010014"/>
    </source>
</evidence>
<evidence type="ECO:0000313" key="15">
    <source>
        <dbReference type="Proteomes" id="UP000749559"/>
    </source>
</evidence>
<reference evidence="14" key="1">
    <citation type="submission" date="2022-03" db="EMBL/GenBank/DDBJ databases">
        <authorList>
            <person name="Martin C."/>
        </authorList>
    </citation>
    <scope>NUCLEOTIDE SEQUENCE</scope>
</reference>
<comment type="caution">
    <text evidence="14">The sequence shown here is derived from an EMBL/GenBank/DDBJ whole genome shotgun (WGS) entry which is preliminary data.</text>
</comment>
<dbReference type="PANTHER" id="PTHR11710:SF0">
    <property type="entry name" value="40S RIBOSOMAL PROTEIN S19"/>
    <property type="match status" value="1"/>
</dbReference>
<dbReference type="InterPro" id="IPR036390">
    <property type="entry name" value="WH_DNA-bd_sf"/>
</dbReference>
<dbReference type="SMART" id="SM01413">
    <property type="entry name" value="Ribosomal_S19e"/>
    <property type="match status" value="1"/>
</dbReference>